<evidence type="ECO:0000313" key="4">
    <source>
        <dbReference type="Proteomes" id="UP000295134"/>
    </source>
</evidence>
<dbReference type="RefSeq" id="WP_246067393.1">
    <property type="nucleotide sequence ID" value="NZ_CP038613.1"/>
</dbReference>
<feature type="domain" description="KilA-N DNA-binding" evidence="1">
    <location>
        <begin position="13"/>
        <end position="98"/>
    </location>
</feature>
<evidence type="ECO:0000313" key="2">
    <source>
        <dbReference type="EMBL" id="QBY43226.1"/>
    </source>
</evidence>
<dbReference type="EMBL" id="CP123523">
    <property type="protein sequence ID" value="WGM07241.1"/>
    <property type="molecule type" value="Genomic_DNA"/>
</dbReference>
<sequence length="265" mass="31127">MATQITVETIPAMTHNEIPVMTTELLAWLYGTETNNIKVNHSRNSDRFVEGKHYFKLEGSELREFKHKVTQSNSVKIAPNVRSLMLWTERGAARHAKMLETDQAWEVFEQLEDYYFHAERTFNTPKHHPEARELLTADDTSHLSRLIWTMANGFRFERSWTQGIWYALRHATGVESPQNFEVNQIPIIAKECEKIYNFTNGVKEAIYEAEKQAVRRVLRKREDADKVLAEMKQLLEESNQEHTFVLTDTLARWQQAEIQQFLQRC</sequence>
<dbReference type="Pfam" id="PF10543">
    <property type="entry name" value="ORF6N"/>
    <property type="match status" value="1"/>
</dbReference>
<evidence type="ECO:0000259" key="1">
    <source>
        <dbReference type="Pfam" id="PF10543"/>
    </source>
</evidence>
<dbReference type="InterPro" id="IPR018873">
    <property type="entry name" value="KilA-N_DNA-bd_domain"/>
</dbReference>
<evidence type="ECO:0000313" key="3">
    <source>
        <dbReference type="EMBL" id="WGM07241.1"/>
    </source>
</evidence>
<accession>A0A4P7KTU2</accession>
<reference evidence="3" key="2">
    <citation type="submission" date="2023-04" db="EMBL/GenBank/DDBJ databases">
        <title>Genome dynamics across the evolutionary transition to endosymbiosis.</title>
        <authorList>
            <person name="Siozios S."/>
            <person name="Nadal-Jimenez P."/>
            <person name="Azagi T."/>
            <person name="Sprong H."/>
            <person name="Frost C.L."/>
            <person name="Parratt S.R."/>
            <person name="Taylor G."/>
            <person name="Brettell L."/>
            <person name="Lew K.C."/>
            <person name="Croft L."/>
            <person name="King K.C."/>
            <person name="Brockhurst M.A."/>
            <person name="Hypsa V."/>
            <person name="Novakova E."/>
            <person name="Darby A.C."/>
            <person name="Hurst G.D.D."/>
        </authorList>
    </citation>
    <scope>NUCLEOTIDE SEQUENCE</scope>
    <source>
        <strain evidence="3">ANv_CAN</strain>
    </source>
</reference>
<gene>
    <name evidence="2" type="ORF">ArsFIN_17930</name>
    <name evidence="3" type="ORF">QE258_08300</name>
</gene>
<reference evidence="2 4" key="1">
    <citation type="submission" date="2019-03" db="EMBL/GenBank/DDBJ databases">
        <title>Long-read sequencing reveals hyperdense prophage content in a complex bacterial symbiont genome.</title>
        <authorList>
            <person name="Frost C.L."/>
            <person name="Siozios S."/>
            <person name="Nadal-Jimenez P."/>
            <person name="Brockhurst M.A."/>
            <person name="King K.C."/>
            <person name="Darby A.C."/>
            <person name="Hurst G.D.D."/>
        </authorList>
    </citation>
    <scope>NUCLEOTIDE SEQUENCE [LARGE SCALE GENOMIC DNA]</scope>
    <source>
        <strain evidence="2 4">FIN</strain>
    </source>
</reference>
<protein>
    <submittedName>
        <fullName evidence="2">ORF6N domain protein</fullName>
    </submittedName>
    <submittedName>
        <fullName evidence="3">ORF6N domain-containing protein</fullName>
    </submittedName>
</protein>
<keyword evidence="5" id="KW-1185">Reference proteome</keyword>
<dbReference type="EMBL" id="CP038613">
    <property type="protein sequence ID" value="QBY43226.1"/>
    <property type="molecule type" value="Genomic_DNA"/>
</dbReference>
<dbReference type="Proteomes" id="UP000295134">
    <property type="component" value="Chromosome"/>
</dbReference>
<organism evidence="2 4">
    <name type="scientific">Arsenophonus nasoniae</name>
    <name type="common">son-killer infecting Nasonia vitripennis</name>
    <dbReference type="NCBI Taxonomy" id="638"/>
    <lineage>
        <taxon>Bacteria</taxon>
        <taxon>Pseudomonadati</taxon>
        <taxon>Pseudomonadota</taxon>
        <taxon>Gammaproteobacteria</taxon>
        <taxon>Enterobacterales</taxon>
        <taxon>Morganellaceae</taxon>
        <taxon>Arsenophonus</taxon>
    </lineage>
</organism>
<proteinExistence type="predicted"/>
<dbReference type="GeneID" id="96879272"/>
<dbReference type="Proteomes" id="UP001177592">
    <property type="component" value="Chromosome"/>
</dbReference>
<dbReference type="AlphaFoldDB" id="A0A4P7KTU2"/>
<dbReference type="KEGG" id="ans:ArsFIN_17930"/>
<name>A0A4P7KTU2_9GAMM</name>
<evidence type="ECO:0000313" key="5">
    <source>
        <dbReference type="Proteomes" id="UP001177592"/>
    </source>
</evidence>